<organism evidence="1 2">
    <name type="scientific">Anisodus tanguticus</name>
    <dbReference type="NCBI Taxonomy" id="243964"/>
    <lineage>
        <taxon>Eukaryota</taxon>
        <taxon>Viridiplantae</taxon>
        <taxon>Streptophyta</taxon>
        <taxon>Embryophyta</taxon>
        <taxon>Tracheophyta</taxon>
        <taxon>Spermatophyta</taxon>
        <taxon>Magnoliopsida</taxon>
        <taxon>eudicotyledons</taxon>
        <taxon>Gunneridae</taxon>
        <taxon>Pentapetalae</taxon>
        <taxon>asterids</taxon>
        <taxon>lamiids</taxon>
        <taxon>Solanales</taxon>
        <taxon>Solanaceae</taxon>
        <taxon>Solanoideae</taxon>
        <taxon>Hyoscyameae</taxon>
        <taxon>Anisodus</taxon>
    </lineage>
</organism>
<dbReference type="InterPro" id="IPR039055">
    <property type="entry name" value="MCU_fam"/>
</dbReference>
<dbReference type="PANTHER" id="PTHR13462">
    <property type="entry name" value="CALCIUM UNIPORTER PROTEIN, MITOCHONDRIAL"/>
    <property type="match status" value="1"/>
</dbReference>
<dbReference type="GO" id="GO:0051560">
    <property type="term" value="P:mitochondrial calcium ion homeostasis"/>
    <property type="evidence" value="ECO:0007669"/>
    <property type="project" value="InterPro"/>
</dbReference>
<gene>
    <name evidence="1" type="ORF">RND71_039864</name>
</gene>
<dbReference type="Proteomes" id="UP001291623">
    <property type="component" value="Unassembled WGS sequence"/>
</dbReference>
<protein>
    <submittedName>
        <fullName evidence="1">Uncharacterized protein</fullName>
    </submittedName>
</protein>
<evidence type="ECO:0000313" key="2">
    <source>
        <dbReference type="Proteomes" id="UP001291623"/>
    </source>
</evidence>
<reference evidence="1" key="1">
    <citation type="submission" date="2023-12" db="EMBL/GenBank/DDBJ databases">
        <title>Genome assembly of Anisodus tanguticus.</title>
        <authorList>
            <person name="Wang Y.-J."/>
        </authorList>
    </citation>
    <scope>NUCLEOTIDE SEQUENCE</scope>
    <source>
        <strain evidence="1">KB-2021</strain>
        <tissue evidence="1">Leaf</tissue>
    </source>
</reference>
<dbReference type="GO" id="GO:0015292">
    <property type="term" value="F:uniporter activity"/>
    <property type="evidence" value="ECO:0007669"/>
    <property type="project" value="TreeGrafter"/>
</dbReference>
<dbReference type="GO" id="GO:1990246">
    <property type="term" value="C:uniplex complex"/>
    <property type="evidence" value="ECO:0007669"/>
    <property type="project" value="TreeGrafter"/>
</dbReference>
<evidence type="ECO:0000313" key="1">
    <source>
        <dbReference type="EMBL" id="KAK4341363.1"/>
    </source>
</evidence>
<dbReference type="GO" id="GO:0005262">
    <property type="term" value="F:calcium channel activity"/>
    <property type="evidence" value="ECO:0007669"/>
    <property type="project" value="TreeGrafter"/>
</dbReference>
<accession>A0AAE1UR14</accession>
<dbReference type="EMBL" id="JAVYJV010000022">
    <property type="protein sequence ID" value="KAK4341363.1"/>
    <property type="molecule type" value="Genomic_DNA"/>
</dbReference>
<dbReference type="PANTHER" id="PTHR13462:SF48">
    <property type="entry name" value="CALCIUM UNIPORTER PROTEIN"/>
    <property type="match status" value="1"/>
</dbReference>
<keyword evidence="2" id="KW-1185">Reference proteome</keyword>
<sequence>MRLNGLLDPRTPPRPGLDVMFLEGARKILRLSQLEMLKSRLRKIEKSWILCSEFNEICSNDDQGMAFDKKVDESGDVIVLGNVFFLLPDQIIADLPEFISICTNPVMPIYEIVVRVQQWTRNFKPDIQSMLDPIQVTLLELPRHYHHLLEPIGPLIALDKAILARTKPITSKARVEIDLTRP</sequence>
<dbReference type="GO" id="GO:0036444">
    <property type="term" value="P:calcium import into the mitochondrion"/>
    <property type="evidence" value="ECO:0007669"/>
    <property type="project" value="TreeGrafter"/>
</dbReference>
<name>A0AAE1UR14_9SOLA</name>
<comment type="caution">
    <text evidence="1">The sequence shown here is derived from an EMBL/GenBank/DDBJ whole genome shotgun (WGS) entry which is preliminary data.</text>
</comment>
<proteinExistence type="predicted"/>
<dbReference type="AlphaFoldDB" id="A0AAE1UR14"/>